<keyword evidence="2" id="KW-1185">Reference proteome</keyword>
<dbReference type="RefSeq" id="WP_049586526.1">
    <property type="nucleotide sequence ID" value="NC_002947.4"/>
</dbReference>
<accession>A0A140FWH2</accession>
<dbReference type="EMBL" id="AE015451">
    <property type="protein sequence ID" value="AMM02955.1"/>
    <property type="molecule type" value="Genomic_DNA"/>
</dbReference>
<dbReference type="OrthoDB" id="6400667at2"/>
<protein>
    <recommendedName>
        <fullName evidence="3">MAE-28990/MAE-18760-like HEPN domain-containing protein</fullName>
    </recommendedName>
</protein>
<sequence>MVDEFVDAYSDDQIYLELIEKLVNEHAVEAIVPDSIKYSSFCRLWMVMMVGSIEMMVKQWADPDSMMFDIAEYFDSGTNEVRIDRLYKAFEIRGLKPDRQCFDDFLACKYIRNAYVHGAWNLGQRDYVESKGFPSTMMGFTPEHYERVKKCYYHIMNGLGMARAMNTIMESRSGLAG</sequence>
<dbReference type="AlphaFoldDB" id="A0A140FWH2"/>
<evidence type="ECO:0008006" key="3">
    <source>
        <dbReference type="Google" id="ProtNLM"/>
    </source>
</evidence>
<dbReference type="BioCyc" id="PPUT160488:G1G01-3935-MONOMER"/>
<gene>
    <name evidence="1" type="ordered locus">PP_5620</name>
</gene>
<reference evidence="1 2" key="1">
    <citation type="journal article" date="2002" name="Environ. Microbiol.">
        <title>Complete genome sequence and comparative analysis of the metabolically versatile Pseudomonas putida KT2440.</title>
        <authorList>
            <person name="Nelson K.E."/>
            <person name="Weinel C."/>
            <person name="Paulsen I.T."/>
            <person name="Dodson R.J."/>
            <person name="Hilbert H."/>
            <person name="Martins dos Santos V.A."/>
            <person name="Fouts D.E."/>
            <person name="Gill S.R."/>
            <person name="Pop M."/>
            <person name="Holmes M."/>
            <person name="Brinkac L."/>
            <person name="Beanan M."/>
            <person name="DeBoy R.T."/>
            <person name="Daugherty S."/>
            <person name="Kolonay J."/>
            <person name="Madupu R."/>
            <person name="Nelson W."/>
            <person name="White O."/>
            <person name="Peterson J."/>
            <person name="Khouri H."/>
            <person name="Hance I."/>
            <person name="Chris Lee P."/>
            <person name="Holtzapple E."/>
            <person name="Scanlan D."/>
            <person name="Tran K."/>
            <person name="Moazzez A."/>
            <person name="Utterback T."/>
            <person name="Rizzo M."/>
            <person name="Lee K."/>
            <person name="Kosack D."/>
            <person name="Moestl D."/>
            <person name="Wedler H."/>
            <person name="Lauber J."/>
            <person name="Stjepandic D."/>
            <person name="Hoheisel J."/>
            <person name="Straetz M."/>
            <person name="Heim S."/>
            <person name="Kiewitz C."/>
            <person name="Eisen J.A."/>
            <person name="Timmis K.N."/>
            <person name="Dusterhoft A."/>
            <person name="Tummler B."/>
            <person name="Fraser C.M."/>
        </authorList>
    </citation>
    <scope>NUCLEOTIDE SEQUENCE [LARGE SCALE GENOMIC DNA]</scope>
    <source>
        <strain evidence="2">ATCC 47054 / DSM 6125 / CFBP 8728 / NCIMB 11950 / KT2440</strain>
    </source>
</reference>
<name>A0A140FWH2_PSEPK</name>
<organism evidence="1 2">
    <name type="scientific">Pseudomonas putida (strain ATCC 47054 / DSM 6125 / CFBP 8728 / NCIMB 11950 / KT2440)</name>
    <dbReference type="NCBI Taxonomy" id="160488"/>
    <lineage>
        <taxon>Bacteria</taxon>
        <taxon>Pseudomonadati</taxon>
        <taxon>Pseudomonadota</taxon>
        <taxon>Gammaproteobacteria</taxon>
        <taxon>Pseudomonadales</taxon>
        <taxon>Pseudomonadaceae</taxon>
        <taxon>Pseudomonas</taxon>
    </lineage>
</organism>
<reference evidence="1 2" key="2">
    <citation type="journal article" date="2016" name="Environ. Microbiol.">
        <title>The revisited genome of Pseudomonas putida KT2440 enlightens its value as a robust metabolic chassis.</title>
        <authorList>
            <person name="Belda E."/>
            <person name="van Heck R.G."/>
            <person name="Lopez-Sanchez M.J."/>
            <person name="Cruveiller S."/>
            <person name="Barbe V."/>
            <person name="Fraser C."/>
            <person name="Klenk H.P."/>
            <person name="Petersen J."/>
            <person name="Morgat A."/>
            <person name="Nikel P.I."/>
            <person name="Vallenet D."/>
            <person name="Rouy Z."/>
            <person name="Sekowska A."/>
            <person name="Martins Dos Santos V.A."/>
            <person name="de Lorenzo V."/>
            <person name="Danchin A."/>
            <person name="Medigue C."/>
        </authorList>
    </citation>
    <scope>NUCLEOTIDE SEQUENCE [LARGE SCALE GENOMIC DNA]</scope>
    <source>
        <strain evidence="2">ATCC 47054 / DSM 6125 / CFBP 8728 / NCIMB 11950 / KT2440</strain>
    </source>
</reference>
<evidence type="ECO:0000313" key="1">
    <source>
        <dbReference type="EMBL" id="AMM02955.1"/>
    </source>
</evidence>
<proteinExistence type="predicted"/>
<dbReference type="Proteomes" id="UP000000556">
    <property type="component" value="Chromosome"/>
</dbReference>
<dbReference type="KEGG" id="ppu:PP_5620"/>
<evidence type="ECO:0000313" key="2">
    <source>
        <dbReference type="Proteomes" id="UP000000556"/>
    </source>
</evidence>